<dbReference type="Gene3D" id="3.30.930.10">
    <property type="entry name" value="Bira Bifunctional Protein, Domain 2"/>
    <property type="match status" value="1"/>
</dbReference>
<dbReference type="Gene3D" id="1.10.287.40">
    <property type="entry name" value="Serine-tRNA synthetase, tRNA binding domain"/>
    <property type="match status" value="1"/>
</dbReference>
<dbReference type="GO" id="GO:0004828">
    <property type="term" value="F:serine-tRNA ligase activity"/>
    <property type="evidence" value="ECO:0007669"/>
    <property type="project" value="UniProtKB-UniRule"/>
</dbReference>
<dbReference type="Pfam" id="PF02403">
    <property type="entry name" value="Seryl_tRNA_N"/>
    <property type="match status" value="1"/>
</dbReference>
<dbReference type="PROSITE" id="PS50862">
    <property type="entry name" value="AA_TRNA_LIGASE_II"/>
    <property type="match status" value="1"/>
</dbReference>
<dbReference type="PANTHER" id="PTHR43697">
    <property type="entry name" value="SERYL-TRNA SYNTHETASE"/>
    <property type="match status" value="1"/>
</dbReference>
<comment type="similarity">
    <text evidence="3">Belongs to the class-II aminoacyl-tRNA synthetase family. Type-1 seryl-tRNA synthetase subfamily.</text>
</comment>
<accession>A0A926NRG4</accession>
<dbReference type="SUPFAM" id="SSF55681">
    <property type="entry name" value="Class II aaRS and biotin synthetases"/>
    <property type="match status" value="1"/>
</dbReference>
<comment type="pathway">
    <text evidence="2">Aminoacyl-tRNA biosynthesis; selenocysteinyl-tRNA(Sec) biosynthesis; L-seryl-tRNA(Sec) from L-serine and tRNA(Sec): step 1/1.</text>
</comment>
<keyword evidence="8 16" id="KW-0067">ATP-binding</keyword>
<dbReference type="EC" id="6.1.1.11" evidence="4 14"/>
<evidence type="ECO:0000256" key="9">
    <source>
        <dbReference type="ARBA" id="ARBA00022917"/>
    </source>
</evidence>
<dbReference type="InterPro" id="IPR045864">
    <property type="entry name" value="aa-tRNA-synth_II/BPL/LPL"/>
</dbReference>
<dbReference type="PANTHER" id="PTHR43697:SF1">
    <property type="entry name" value="SERINE--TRNA LIGASE"/>
    <property type="match status" value="1"/>
</dbReference>
<dbReference type="Pfam" id="PF00587">
    <property type="entry name" value="tRNA-synt_2b"/>
    <property type="match status" value="1"/>
</dbReference>
<keyword evidence="7" id="KW-0547">Nucleotide-binding</keyword>
<name>A0A926NRG4_9SPHI</name>
<evidence type="ECO:0000256" key="1">
    <source>
        <dbReference type="ARBA" id="ARBA00004496"/>
    </source>
</evidence>
<comment type="caution">
    <text evidence="18">The sequence shown here is derived from an EMBL/GenBank/DDBJ whole genome shotgun (WGS) entry which is preliminary data.</text>
</comment>
<keyword evidence="19" id="KW-1185">Reference proteome</keyword>
<dbReference type="InterPro" id="IPR042103">
    <property type="entry name" value="SerRS_1_N_sf"/>
</dbReference>
<keyword evidence="10" id="KW-0030">Aminoacyl-tRNA synthetase</keyword>
<evidence type="ECO:0000256" key="14">
    <source>
        <dbReference type="NCBIfam" id="TIGR00414"/>
    </source>
</evidence>
<proteinExistence type="inferred from homology"/>
<dbReference type="NCBIfam" id="TIGR00414">
    <property type="entry name" value="serS"/>
    <property type="match status" value="1"/>
</dbReference>
<feature type="domain" description="Aminoacyl-transfer RNA synthetases class-II family profile" evidence="17">
    <location>
        <begin position="175"/>
        <end position="410"/>
    </location>
</feature>
<dbReference type="InterPro" id="IPR015866">
    <property type="entry name" value="Ser-tRNA-synth_1_N"/>
</dbReference>
<dbReference type="InterPro" id="IPR002314">
    <property type="entry name" value="aa-tRNA-synt_IIb"/>
</dbReference>
<organism evidence="18 19">
    <name type="scientific">Mucilaginibacter glaciei</name>
    <dbReference type="NCBI Taxonomy" id="2772109"/>
    <lineage>
        <taxon>Bacteria</taxon>
        <taxon>Pseudomonadati</taxon>
        <taxon>Bacteroidota</taxon>
        <taxon>Sphingobacteriia</taxon>
        <taxon>Sphingobacteriales</taxon>
        <taxon>Sphingobacteriaceae</taxon>
        <taxon>Mucilaginibacter</taxon>
    </lineage>
</organism>
<keyword evidence="6 18" id="KW-0436">Ligase</keyword>
<feature type="binding site" evidence="16">
    <location>
        <begin position="351"/>
        <end position="354"/>
    </location>
    <ligand>
        <name>ATP</name>
        <dbReference type="ChEBI" id="CHEBI:30616"/>
    </ligand>
</feature>
<evidence type="ECO:0000256" key="13">
    <source>
        <dbReference type="ARBA" id="ARBA00048823"/>
    </source>
</evidence>
<reference evidence="18" key="1">
    <citation type="submission" date="2020-09" db="EMBL/GenBank/DDBJ databases">
        <title>Novel species of Mucilaginibacter isolated from a glacier on the Tibetan Plateau.</title>
        <authorList>
            <person name="Liu Q."/>
            <person name="Xin Y.-H."/>
        </authorList>
    </citation>
    <scope>NUCLEOTIDE SEQUENCE</scope>
    <source>
        <strain evidence="18">ZB1P21</strain>
    </source>
</reference>
<gene>
    <name evidence="18" type="primary">serS</name>
    <name evidence="18" type="ORF">IDJ76_12940</name>
</gene>
<dbReference type="Proteomes" id="UP000619078">
    <property type="component" value="Unassembled WGS sequence"/>
</dbReference>
<dbReference type="SUPFAM" id="SSF46589">
    <property type="entry name" value="tRNA-binding arm"/>
    <property type="match status" value="1"/>
</dbReference>
<comment type="catalytic activity">
    <reaction evidence="12">
        <text>tRNA(Sec) + L-serine + ATP = L-seryl-tRNA(Sec) + AMP + diphosphate + H(+)</text>
        <dbReference type="Rhea" id="RHEA:42580"/>
        <dbReference type="Rhea" id="RHEA-COMP:9742"/>
        <dbReference type="Rhea" id="RHEA-COMP:10128"/>
        <dbReference type="ChEBI" id="CHEBI:15378"/>
        <dbReference type="ChEBI" id="CHEBI:30616"/>
        <dbReference type="ChEBI" id="CHEBI:33019"/>
        <dbReference type="ChEBI" id="CHEBI:33384"/>
        <dbReference type="ChEBI" id="CHEBI:78442"/>
        <dbReference type="ChEBI" id="CHEBI:78533"/>
        <dbReference type="ChEBI" id="CHEBI:456215"/>
        <dbReference type="EC" id="6.1.1.11"/>
    </reaction>
</comment>
<dbReference type="GO" id="GO:0005737">
    <property type="term" value="C:cytoplasm"/>
    <property type="evidence" value="ECO:0007669"/>
    <property type="project" value="UniProtKB-SubCell"/>
</dbReference>
<feature type="binding site" evidence="16">
    <location>
        <begin position="264"/>
        <end position="266"/>
    </location>
    <ligand>
        <name>ATP</name>
        <dbReference type="ChEBI" id="CHEBI:30616"/>
    </ligand>
</feature>
<protein>
    <recommendedName>
        <fullName evidence="11 14">Serine--tRNA ligase</fullName>
        <ecNumber evidence="4 14">6.1.1.11</ecNumber>
    </recommendedName>
</protein>
<dbReference type="GO" id="GO:0005524">
    <property type="term" value="F:ATP binding"/>
    <property type="evidence" value="ECO:0007669"/>
    <property type="project" value="UniProtKB-KW"/>
</dbReference>
<evidence type="ECO:0000259" key="17">
    <source>
        <dbReference type="PROSITE" id="PS50862"/>
    </source>
</evidence>
<feature type="binding site" evidence="15">
    <location>
        <position position="384"/>
    </location>
    <ligand>
        <name>L-serine</name>
        <dbReference type="ChEBI" id="CHEBI:33384"/>
    </ligand>
</feature>
<dbReference type="InterPro" id="IPR010978">
    <property type="entry name" value="tRNA-bd_arm"/>
</dbReference>
<dbReference type="InterPro" id="IPR006195">
    <property type="entry name" value="aa-tRNA-synth_II"/>
</dbReference>
<evidence type="ECO:0000256" key="2">
    <source>
        <dbReference type="ARBA" id="ARBA00005045"/>
    </source>
</evidence>
<comment type="subcellular location">
    <subcellularLocation>
        <location evidence="1">Cytoplasm</location>
    </subcellularLocation>
</comment>
<dbReference type="AlphaFoldDB" id="A0A926NRG4"/>
<feature type="binding site" evidence="15">
    <location>
        <position position="287"/>
    </location>
    <ligand>
        <name>L-serine</name>
        <dbReference type="ChEBI" id="CHEBI:33384"/>
    </ligand>
</feature>
<dbReference type="PIRSF" id="PIRSF001529">
    <property type="entry name" value="Ser-tRNA-synth_IIa"/>
    <property type="match status" value="1"/>
</dbReference>
<evidence type="ECO:0000256" key="7">
    <source>
        <dbReference type="ARBA" id="ARBA00022741"/>
    </source>
</evidence>
<evidence type="ECO:0000256" key="11">
    <source>
        <dbReference type="ARBA" id="ARBA00039158"/>
    </source>
</evidence>
<evidence type="ECO:0000256" key="10">
    <source>
        <dbReference type="ARBA" id="ARBA00023146"/>
    </source>
</evidence>
<comment type="catalytic activity">
    <reaction evidence="13">
        <text>tRNA(Ser) + L-serine + ATP = L-seryl-tRNA(Ser) + AMP + diphosphate + H(+)</text>
        <dbReference type="Rhea" id="RHEA:12292"/>
        <dbReference type="Rhea" id="RHEA-COMP:9669"/>
        <dbReference type="Rhea" id="RHEA-COMP:9703"/>
        <dbReference type="ChEBI" id="CHEBI:15378"/>
        <dbReference type="ChEBI" id="CHEBI:30616"/>
        <dbReference type="ChEBI" id="CHEBI:33019"/>
        <dbReference type="ChEBI" id="CHEBI:33384"/>
        <dbReference type="ChEBI" id="CHEBI:78442"/>
        <dbReference type="ChEBI" id="CHEBI:78533"/>
        <dbReference type="ChEBI" id="CHEBI:456215"/>
        <dbReference type="EC" id="6.1.1.11"/>
    </reaction>
</comment>
<evidence type="ECO:0000256" key="8">
    <source>
        <dbReference type="ARBA" id="ARBA00022840"/>
    </source>
</evidence>
<feature type="binding site" evidence="15">
    <location>
        <position position="233"/>
    </location>
    <ligand>
        <name>L-serine</name>
        <dbReference type="ChEBI" id="CHEBI:33384"/>
    </ligand>
</feature>
<evidence type="ECO:0000313" key="19">
    <source>
        <dbReference type="Proteomes" id="UP000619078"/>
    </source>
</evidence>
<evidence type="ECO:0000256" key="5">
    <source>
        <dbReference type="ARBA" id="ARBA00022490"/>
    </source>
</evidence>
<dbReference type="RefSeq" id="WP_191163754.1">
    <property type="nucleotide sequence ID" value="NZ_JACWMX010000005.1"/>
</dbReference>
<feature type="binding site" evidence="15">
    <location>
        <position position="264"/>
    </location>
    <ligand>
        <name>L-serine</name>
        <dbReference type="ChEBI" id="CHEBI:33384"/>
    </ligand>
</feature>
<evidence type="ECO:0000256" key="16">
    <source>
        <dbReference type="PIRSR" id="PIRSR001529-2"/>
    </source>
</evidence>
<dbReference type="EMBL" id="JACWMX010000005">
    <property type="protein sequence ID" value="MBD1394008.1"/>
    <property type="molecule type" value="Genomic_DNA"/>
</dbReference>
<evidence type="ECO:0000256" key="3">
    <source>
        <dbReference type="ARBA" id="ARBA00010728"/>
    </source>
</evidence>
<evidence type="ECO:0000256" key="12">
    <source>
        <dbReference type="ARBA" id="ARBA00047929"/>
    </source>
</evidence>
<dbReference type="PRINTS" id="PR00981">
    <property type="entry name" value="TRNASYNTHSER"/>
</dbReference>
<dbReference type="InterPro" id="IPR002317">
    <property type="entry name" value="Ser-tRNA-ligase_type_1"/>
</dbReference>
<sequence>MLQVSYIRDNREQVLERLAVKNFKQAELVDEVIGLDEKRRQTQNQLDTVSSLANAAAKQIGELMRSGKKDEAETIKANTGKWKEESKQLGDQLAALEAELQDKLVLLPNLPHSSVPKGKTPEENEVVLENGTIPELPANALPHWELAAKYNLIDFELGVKITGAGFPVYKNKGAKLQRALINFFIDEAEKAGYSEVSVPLMVNEASGFGTSQLPDKEGQMYYVGVDNLYLIPTAEVPITNMYRDVILKADELPVKNCGHTPCFRREAGSYGAHVRGLNRLHQFDKVEIVQVVHPDTSYEVLEGMSAHVQSLLQKLGLPYRVLRLCGGDMGFGSALTYDMETWSAAQGRWLEVSSVSNFETFQSNRLKLRFRNTEGKTQLAHTLNGSALALPRIVATLLENNQTDKGIKMPECLVPYTKFEWID</sequence>
<keyword evidence="9" id="KW-0648">Protein biosynthesis</keyword>
<evidence type="ECO:0000256" key="6">
    <source>
        <dbReference type="ARBA" id="ARBA00022598"/>
    </source>
</evidence>
<evidence type="ECO:0000256" key="4">
    <source>
        <dbReference type="ARBA" id="ARBA00012840"/>
    </source>
</evidence>
<evidence type="ECO:0000256" key="15">
    <source>
        <dbReference type="PIRSR" id="PIRSR001529-1"/>
    </source>
</evidence>
<keyword evidence="5" id="KW-0963">Cytoplasm</keyword>
<dbReference type="GO" id="GO:0006434">
    <property type="term" value="P:seryl-tRNA aminoacylation"/>
    <property type="evidence" value="ECO:0007669"/>
    <property type="project" value="UniProtKB-UniRule"/>
</dbReference>
<evidence type="ECO:0000313" key="18">
    <source>
        <dbReference type="EMBL" id="MBD1394008.1"/>
    </source>
</evidence>